<dbReference type="Proteomes" id="UP000053780">
    <property type="component" value="Unassembled WGS sequence"/>
</dbReference>
<keyword evidence="3" id="KW-1185">Reference proteome</keyword>
<dbReference type="VEuPathDB" id="MicrosporidiaDB:NAPIS_ORF02479"/>
<evidence type="ECO:0000313" key="2">
    <source>
        <dbReference type="EMBL" id="EQB59956.1"/>
    </source>
</evidence>
<dbReference type="InterPro" id="IPR008942">
    <property type="entry name" value="ENTH_VHS"/>
</dbReference>
<dbReference type="HOGENOM" id="CLU_136889_0_0_1"/>
<accession>T0M9A8</accession>
<evidence type="ECO:0000313" key="3">
    <source>
        <dbReference type="Proteomes" id="UP000053780"/>
    </source>
</evidence>
<organism evidence="2 3">
    <name type="scientific">Vairimorpha apis BRL 01</name>
    <dbReference type="NCBI Taxonomy" id="1037528"/>
    <lineage>
        <taxon>Eukaryota</taxon>
        <taxon>Fungi</taxon>
        <taxon>Fungi incertae sedis</taxon>
        <taxon>Microsporidia</taxon>
        <taxon>Nosematidae</taxon>
        <taxon>Vairimorpha</taxon>
    </lineage>
</organism>
<sequence>MSKLFSKQCLFDSLKNLTVTEDQIRTLGLYIKTFNDEHSNILEVYEYIYEISAIHHKLVLLYLANEILQTDKSIDKNSLELKNKLVTFIKLNFYKSKNEAKKYPPLFKKFSDLEKVWEDRNVINFNSKFNKEEFFFEIDGCNGNEEEIIKVMNKYLEKLNNK</sequence>
<gene>
    <name evidence="2" type="ORF">NAPIS_ORF02479</name>
</gene>
<dbReference type="PROSITE" id="PS51391">
    <property type="entry name" value="CID"/>
    <property type="match status" value="1"/>
</dbReference>
<feature type="domain" description="CID" evidence="1">
    <location>
        <begin position="2"/>
        <end position="139"/>
    </location>
</feature>
<dbReference type="Gene3D" id="1.25.40.90">
    <property type="match status" value="1"/>
</dbReference>
<name>T0M9A8_9MICR</name>
<dbReference type="InterPro" id="IPR006569">
    <property type="entry name" value="CID_dom"/>
</dbReference>
<reference evidence="2 3" key="1">
    <citation type="journal article" date="2013" name="BMC Genomics">
        <title>Genome sequencing and comparative genomics of honey bee microsporidia, Nosema apis reveal novel insights into host-parasite interactions.</title>
        <authorList>
            <person name="Chen Yp."/>
            <person name="Pettis J.S."/>
            <person name="Zhao Y."/>
            <person name="Liu X."/>
            <person name="Tallon L.J."/>
            <person name="Sadzewicz L.D."/>
            <person name="Li R."/>
            <person name="Zheng H."/>
            <person name="Huang S."/>
            <person name="Zhang X."/>
            <person name="Hamilton M.C."/>
            <person name="Pernal S.F."/>
            <person name="Melathopoulos A.P."/>
            <person name="Yan X."/>
            <person name="Evans J.D."/>
        </authorList>
    </citation>
    <scope>NUCLEOTIDE SEQUENCE [LARGE SCALE GENOMIC DNA]</scope>
    <source>
        <strain evidence="2 3">BRL 01</strain>
    </source>
</reference>
<evidence type="ECO:0000259" key="1">
    <source>
        <dbReference type="PROSITE" id="PS51391"/>
    </source>
</evidence>
<dbReference type="Pfam" id="PF04818">
    <property type="entry name" value="CID"/>
    <property type="match status" value="1"/>
</dbReference>
<dbReference type="AlphaFoldDB" id="T0M9A8"/>
<proteinExistence type="predicted"/>
<dbReference type="OrthoDB" id="10069473at2759"/>
<protein>
    <submittedName>
        <fullName evidence="2">Enth vhs family protein</fullName>
    </submittedName>
</protein>
<dbReference type="EMBL" id="KE647346">
    <property type="protein sequence ID" value="EQB59956.1"/>
    <property type="molecule type" value="Genomic_DNA"/>
</dbReference>